<keyword evidence="5" id="KW-0234">DNA repair</keyword>
<dbReference type="InterPro" id="IPR016024">
    <property type="entry name" value="ARM-type_fold"/>
</dbReference>
<keyword evidence="3" id="KW-0227">DNA damage</keyword>
<dbReference type="GO" id="GO:0035825">
    <property type="term" value="P:homologous recombination"/>
    <property type="evidence" value="ECO:0007669"/>
    <property type="project" value="UniProtKB-ARBA"/>
</dbReference>
<organism evidence="9">
    <name type="scientific">Davidia involucrata</name>
    <name type="common">Dove tree</name>
    <dbReference type="NCBI Taxonomy" id="16924"/>
    <lineage>
        <taxon>Eukaryota</taxon>
        <taxon>Viridiplantae</taxon>
        <taxon>Streptophyta</taxon>
        <taxon>Embryophyta</taxon>
        <taxon>Tracheophyta</taxon>
        <taxon>Spermatophyta</taxon>
        <taxon>Magnoliopsida</taxon>
        <taxon>eudicotyledons</taxon>
        <taxon>Gunneridae</taxon>
        <taxon>Pentapetalae</taxon>
        <taxon>asterids</taxon>
        <taxon>Cornales</taxon>
        <taxon>Nyssaceae</taxon>
        <taxon>Davidia</taxon>
    </lineage>
</organism>
<evidence type="ECO:0000256" key="8">
    <source>
        <dbReference type="SAM" id="MobiDB-lite"/>
    </source>
</evidence>
<reference evidence="9" key="1">
    <citation type="submission" date="2019-08" db="EMBL/GenBank/DDBJ databases">
        <title>Reference gene set and small RNA set construction with multiple tissues from Davidia involucrata Baill.</title>
        <authorList>
            <person name="Yang H."/>
            <person name="Zhou C."/>
            <person name="Li G."/>
            <person name="Wang J."/>
            <person name="Gao P."/>
            <person name="Wang M."/>
            <person name="Wang R."/>
            <person name="Zhao Y."/>
        </authorList>
    </citation>
    <scope>NUCLEOTIDE SEQUENCE</scope>
    <source>
        <tissue evidence="9">Mixed with DoveR01_LX</tissue>
    </source>
</reference>
<keyword evidence="7" id="KW-0131">Cell cycle</keyword>
<evidence type="ECO:0000256" key="7">
    <source>
        <dbReference type="ARBA" id="ARBA00023306"/>
    </source>
</evidence>
<dbReference type="GO" id="GO:0051301">
    <property type="term" value="P:cell division"/>
    <property type="evidence" value="ECO:0007669"/>
    <property type="project" value="UniProtKB-KW"/>
</dbReference>
<name>A0A5B6YQ09_DAVIN</name>
<dbReference type="InterPro" id="IPR011989">
    <property type="entry name" value="ARM-like"/>
</dbReference>
<evidence type="ECO:0000256" key="1">
    <source>
        <dbReference type="ARBA" id="ARBA00004123"/>
    </source>
</evidence>
<dbReference type="PANTHER" id="PTHR12663">
    <property type="entry name" value="ANDROGEN INDUCED INHIBITOR OF PROLIFERATION AS3 / PDS5-RELATED"/>
    <property type="match status" value="1"/>
</dbReference>
<evidence type="ECO:0000313" key="9">
    <source>
        <dbReference type="EMBL" id="MPA33884.1"/>
    </source>
</evidence>
<evidence type="ECO:0008006" key="10">
    <source>
        <dbReference type="Google" id="ProtNLM"/>
    </source>
</evidence>
<dbReference type="Gene3D" id="2.30.30.140">
    <property type="match status" value="1"/>
</dbReference>
<evidence type="ECO:0000256" key="4">
    <source>
        <dbReference type="ARBA" id="ARBA00022776"/>
    </source>
</evidence>
<dbReference type="EMBL" id="GHES01003325">
    <property type="protein sequence ID" value="MPA33884.1"/>
    <property type="molecule type" value="Transcribed_RNA"/>
</dbReference>
<dbReference type="GO" id="GO:0007064">
    <property type="term" value="P:mitotic sister chromatid cohesion"/>
    <property type="evidence" value="ECO:0007669"/>
    <property type="project" value="InterPro"/>
</dbReference>
<evidence type="ECO:0000256" key="5">
    <source>
        <dbReference type="ARBA" id="ARBA00023204"/>
    </source>
</evidence>
<dbReference type="GO" id="GO:0005634">
    <property type="term" value="C:nucleus"/>
    <property type="evidence" value="ECO:0007669"/>
    <property type="project" value="UniProtKB-SubCell"/>
</dbReference>
<dbReference type="InterPro" id="IPR039776">
    <property type="entry name" value="Pds5"/>
</dbReference>
<proteinExistence type="predicted"/>
<dbReference type="GO" id="GO:0000785">
    <property type="term" value="C:chromatin"/>
    <property type="evidence" value="ECO:0007669"/>
    <property type="project" value="TreeGrafter"/>
</dbReference>
<dbReference type="AlphaFoldDB" id="A0A5B6YQ09"/>
<gene>
    <name evidence="9" type="ORF">Din_003325</name>
</gene>
<dbReference type="PANTHER" id="PTHR12663:SF50">
    <property type="entry name" value="SISTER CHROMATID COHESION PROTEIN PDS5 HOMOLOG B"/>
    <property type="match status" value="1"/>
</dbReference>
<dbReference type="Gene3D" id="1.25.10.10">
    <property type="entry name" value="Leucine-rich Repeat Variant"/>
    <property type="match status" value="1"/>
</dbReference>
<protein>
    <recommendedName>
        <fullName evidence="10">Sister chromatid cohesion protein PDS5 homolog A</fullName>
    </recommendedName>
</protein>
<feature type="region of interest" description="Disordered" evidence="8">
    <location>
        <begin position="891"/>
        <end position="914"/>
    </location>
</feature>
<sequence length="1151" mass="129121">MVGSELEKWYRGGGHRSFFLEVLKRFSAEVRLSALLCAKSFYMTNPSGTESLEILTALEGRLLDFDDRVRTEAVTVVCDLARSNLKSVPPELISRATERLRDKKVSVRKKALRKLLEVYREYCTKCSGGTVSLSDHFEQIPCRILMLCYDKDCKEFRPQNMELVVAEELFPASLSIEERTRHWISLFSLFSPPHVRALNTILAQKRRLQTEMQVYLALRKKDEDNGSEEVQNRIKASFAKMSASFPDPSKAEECFHKLNSVKDNGIFSALLQMLDEVTINNAQTTRDSFLRKIGDRHPHFGFLRLLSSKCLFNIFSSEHVCCILNHLSSDKFGNKNLEASSVKLLLAIISTFPPLLRGSETMFRLLLSEEDIPFSDELIQMLEKAGPHISIKLSDVYPSLERLCLEGTRAQSKLAVSAIAALIGTSEQFIYSELCKTLVDSLHSGQNIPTVLQSLGCLAQHSASTFETQAGEITQYIVEKVFHATDVEISYALGSFDETSGCGISCKLKIFGLKALVKSFLPHQRTHPRRKINKLLEILSQMLQKGDVSDGTISCEIDKAHIKLAAAKSVLRLSKRWDLYISPEIFRFTILMARDSSSVIRRLFVNKIHKLLKEHALPSKYACAFALAALDSPKDLQYDSSKYMAEFIREYSREARMRQTSAMQGGMIDYPAYIVVFLIHVLAHDSGFPPENCQDGEIYARFCSPLVFTLQALVNATFVDGDMDLINDAGSYLQSIFHAIKRAEDAVDGQTTTKLHTLAEFGISIINALNHNGISNSHSPGLILLPSSLYRISLAENREQANLHCLTQCENIVKRMVHSFESQISQPANSLAKRGRKWQEDGVQSDVVKCGTLNLAMRKNVDLLRNGTKAQSGSSYAHGKEMHETLKQEIHTTGGQKGDRSPRPPGPLGLHNEFSIDDEHEMVMSGKSEPIMRKELPSCGSVTTRTSLTQKEDLISSASLKENDTITKCNSTAKPSILMRANSIDLCSSKETGNKSEVSIGQRIKLWSPIDKCYYSGTVNGFDSRYDTHKITYDNGEVEVVSLESENWETISDDSLQEKDSDNLHSEYCDPGEHFSQSCKREMVNAYRNDASQQEENLPKKERGSFLKRRVPLPGAVKEKNGQKVSVDTSASEVIVANKDIIARRTRKRKV</sequence>
<dbReference type="Pfam" id="PF20168">
    <property type="entry name" value="PDS5"/>
    <property type="match status" value="1"/>
</dbReference>
<evidence type="ECO:0000256" key="6">
    <source>
        <dbReference type="ARBA" id="ARBA00023242"/>
    </source>
</evidence>
<evidence type="ECO:0000256" key="2">
    <source>
        <dbReference type="ARBA" id="ARBA00022618"/>
    </source>
</evidence>
<comment type="subcellular location">
    <subcellularLocation>
        <location evidence="1">Nucleus</location>
    </subcellularLocation>
</comment>
<keyword evidence="2" id="KW-0132">Cell division</keyword>
<keyword evidence="6" id="KW-0539">Nucleus</keyword>
<accession>A0A5B6YQ09</accession>
<keyword evidence="4" id="KW-0498">Mitosis</keyword>
<dbReference type="GO" id="GO:0006281">
    <property type="term" value="P:DNA repair"/>
    <property type="evidence" value="ECO:0007669"/>
    <property type="project" value="UniProtKB-KW"/>
</dbReference>
<dbReference type="CDD" id="cd20404">
    <property type="entry name" value="Tudor_Agenet_AtEML-like"/>
    <property type="match status" value="1"/>
</dbReference>
<evidence type="ECO:0000256" key="3">
    <source>
        <dbReference type="ARBA" id="ARBA00022763"/>
    </source>
</evidence>
<dbReference type="SUPFAM" id="SSF48371">
    <property type="entry name" value="ARM repeat"/>
    <property type="match status" value="1"/>
</dbReference>